<feature type="transmembrane region" description="Helical" evidence="1">
    <location>
        <begin position="159"/>
        <end position="185"/>
    </location>
</feature>
<dbReference type="HOGENOM" id="CLU_483804_0_0_11"/>
<evidence type="ECO:0000256" key="1">
    <source>
        <dbReference type="SAM" id="Phobius"/>
    </source>
</evidence>
<reference evidence="2" key="1">
    <citation type="submission" date="2007-10" db="EMBL/GenBank/DDBJ databases">
        <title>Complete sequence of Salinispora arenicola CNS-205.</title>
        <authorList>
            <consortium name="US DOE Joint Genome Institute"/>
            <person name="Copeland A."/>
            <person name="Lucas S."/>
            <person name="Lapidus A."/>
            <person name="Barry K."/>
            <person name="Glavina del Rio T."/>
            <person name="Dalin E."/>
            <person name="Tice H."/>
            <person name="Pitluck S."/>
            <person name="Foster B."/>
            <person name="Schmutz J."/>
            <person name="Larimer F."/>
            <person name="Land M."/>
            <person name="Hauser L."/>
            <person name="Kyrpides N."/>
            <person name="Ivanova N."/>
            <person name="Jensen P.R."/>
            <person name="Moore B.S."/>
            <person name="Penn K."/>
            <person name="Jenkins C."/>
            <person name="Udwary D."/>
            <person name="Xiang L."/>
            <person name="Gontang E."/>
            <person name="Richardson P."/>
        </authorList>
    </citation>
    <scope>NUCLEOTIDE SEQUENCE [LARGE SCALE GENOMIC DNA]</scope>
    <source>
        <strain evidence="2">CNS-205</strain>
    </source>
</reference>
<proteinExistence type="predicted"/>
<accession>A8LUP4</accession>
<dbReference type="AlphaFoldDB" id="A8LUP4"/>
<feature type="transmembrane region" description="Helical" evidence="1">
    <location>
        <begin position="249"/>
        <end position="269"/>
    </location>
</feature>
<keyword evidence="1" id="KW-1133">Transmembrane helix</keyword>
<feature type="transmembrane region" description="Helical" evidence="1">
    <location>
        <begin position="222"/>
        <end position="242"/>
    </location>
</feature>
<name>A8LUP4_SALAI</name>
<keyword evidence="1" id="KW-0472">Membrane</keyword>
<dbReference type="SUPFAM" id="SSF53474">
    <property type="entry name" value="alpha/beta-Hydrolases"/>
    <property type="match status" value="1"/>
</dbReference>
<sequence>MIVSRIRRQPGGDWAMLRRMVLREEWLRRPRGRLKVLLALAAVLPAVEATIFAVLGFQAVRGLAPQVTAVWPYGTYHELRWLFVYHRTIPGFLLAFVGISALRGVLTAAFASLAWPTTVPRPSWRWLLRRNIWIAILTALILSPWAALSMAFATTGLSWYLIASLLPLLVLAPFLLRAGVVAGWWRGLPRIRLVGWAWLNFAVLTGAGALLALVPLWWGVPLAALCGVVNGLLWRQSVAVAVTPGRTRWRLVPVTPLLIVLLVLMFPAIQPLAGNLQGGRAGWRPPIVTEPLPDSVPYAVIALAGHDSEYDGAPAADPRVERFSYRGLDEQDRPLPYTAVDTHRSLGNSAATLAEHVEALHQRTNRPVALLGHSEGAMVARTYLENWPSTEVEAVLLFSPLVMPGRAYYPPAEITRGWGVMAGWQLRVLQTFWNITDESDEEPDQEFIRSLLADAPFYRNRTLCPVPGVRMVAFLPTVTALEAPPGEYHRIPVYELPALHGGLIDRADVADLVLDFLSGESVQRSQVQYEVLQRFGAPWQPPPLALVINPVWKAGREADPAFTGRICEAR</sequence>
<organism evidence="2">
    <name type="scientific">Salinispora arenicola (strain CNS-205)</name>
    <dbReference type="NCBI Taxonomy" id="391037"/>
    <lineage>
        <taxon>Bacteria</taxon>
        <taxon>Bacillati</taxon>
        <taxon>Actinomycetota</taxon>
        <taxon>Actinomycetes</taxon>
        <taxon>Micromonosporales</taxon>
        <taxon>Micromonosporaceae</taxon>
        <taxon>Salinispora</taxon>
    </lineage>
</organism>
<dbReference type="KEGG" id="saq:Sare_1499"/>
<evidence type="ECO:0000313" key="2">
    <source>
        <dbReference type="EMBL" id="ABV97397.1"/>
    </source>
</evidence>
<keyword evidence="1" id="KW-0812">Transmembrane</keyword>
<dbReference type="Gene3D" id="3.40.50.1820">
    <property type="entry name" value="alpha/beta hydrolase"/>
    <property type="match status" value="1"/>
</dbReference>
<feature type="transmembrane region" description="Helical" evidence="1">
    <location>
        <begin position="89"/>
        <end position="111"/>
    </location>
</feature>
<protein>
    <submittedName>
        <fullName evidence="2">Uncharacterized protein</fullName>
    </submittedName>
</protein>
<dbReference type="InterPro" id="IPR029058">
    <property type="entry name" value="AB_hydrolase_fold"/>
</dbReference>
<feature type="transmembrane region" description="Helical" evidence="1">
    <location>
        <begin position="197"/>
        <end position="216"/>
    </location>
</feature>
<dbReference type="EMBL" id="CP000850">
    <property type="protein sequence ID" value="ABV97397.1"/>
    <property type="molecule type" value="Genomic_DNA"/>
</dbReference>
<dbReference type="STRING" id="391037.Sare_1499"/>
<feature type="transmembrane region" description="Helical" evidence="1">
    <location>
        <begin position="132"/>
        <end position="153"/>
    </location>
</feature>
<gene>
    <name evidence="2" type="ordered locus">Sare_1499</name>
</gene>
<dbReference type="eggNOG" id="COG2267">
    <property type="taxonomic scope" value="Bacteria"/>
</dbReference>